<evidence type="ECO:0000313" key="2">
    <source>
        <dbReference type="EMBL" id="SIS88504.1"/>
    </source>
</evidence>
<keyword evidence="1" id="KW-1133">Transmembrane helix</keyword>
<gene>
    <name evidence="2" type="ORF">SAMN05421799_10641</name>
</gene>
<evidence type="ECO:0008006" key="4">
    <source>
        <dbReference type="Google" id="ProtNLM"/>
    </source>
</evidence>
<dbReference type="STRING" id="252246.SAMN05421799_10641"/>
<name>A0A1N7MQV0_9BACL</name>
<keyword evidence="1" id="KW-0812">Transmembrane</keyword>
<dbReference type="OrthoDB" id="8303516at2"/>
<evidence type="ECO:0000313" key="3">
    <source>
        <dbReference type="Proteomes" id="UP000186156"/>
    </source>
</evidence>
<protein>
    <recommendedName>
        <fullName evidence="4">SPW repeat-containing protein</fullName>
    </recommendedName>
</protein>
<feature type="transmembrane region" description="Helical" evidence="1">
    <location>
        <begin position="6"/>
        <end position="29"/>
    </location>
</feature>
<accession>A0A1N7MQV0</accession>
<feature type="transmembrane region" description="Helical" evidence="1">
    <location>
        <begin position="41"/>
        <end position="74"/>
    </location>
</feature>
<organism evidence="2 3">
    <name type="scientific">Alicyclobacillus vulcanalis</name>
    <dbReference type="NCBI Taxonomy" id="252246"/>
    <lineage>
        <taxon>Bacteria</taxon>
        <taxon>Bacillati</taxon>
        <taxon>Bacillota</taxon>
        <taxon>Bacilli</taxon>
        <taxon>Bacillales</taxon>
        <taxon>Alicyclobacillaceae</taxon>
        <taxon>Alicyclobacillus</taxon>
    </lineage>
</organism>
<keyword evidence="3" id="KW-1185">Reference proteome</keyword>
<reference evidence="3" key="1">
    <citation type="submission" date="2017-01" db="EMBL/GenBank/DDBJ databases">
        <authorList>
            <person name="Varghese N."/>
            <person name="Submissions S."/>
        </authorList>
    </citation>
    <scope>NUCLEOTIDE SEQUENCE [LARGE SCALE GENOMIC DNA]</scope>
    <source>
        <strain evidence="3">DSM 16176</strain>
    </source>
</reference>
<dbReference type="EMBL" id="FTOO01000006">
    <property type="protein sequence ID" value="SIS88504.1"/>
    <property type="molecule type" value="Genomic_DNA"/>
</dbReference>
<dbReference type="RefSeq" id="WP_076346917.1">
    <property type="nucleotide sequence ID" value="NZ_FTOO01000006.1"/>
</dbReference>
<feature type="transmembrane region" description="Helical" evidence="1">
    <location>
        <begin position="86"/>
        <end position="104"/>
    </location>
</feature>
<dbReference type="Proteomes" id="UP000186156">
    <property type="component" value="Unassembled WGS sequence"/>
</dbReference>
<evidence type="ECO:0000256" key="1">
    <source>
        <dbReference type="SAM" id="Phobius"/>
    </source>
</evidence>
<proteinExistence type="predicted"/>
<dbReference type="AlphaFoldDB" id="A0A1N7MQV0"/>
<keyword evidence="1" id="KW-0472">Membrane</keyword>
<sequence>MKIAVGIISLILMVIVGLQTLIVSLGGSITHSQGLAQGGAVGLLVAVLFLLGGAFAFGLPLVSTICLVLAAIFGIMDGATTPYHDQTVWGVIALILAILAFFAWRSDRKKKRMASASSAQA</sequence>